<dbReference type="Proteomes" id="UP000186535">
    <property type="component" value="Unassembled WGS sequence"/>
</dbReference>
<evidence type="ECO:0008006" key="3">
    <source>
        <dbReference type="Google" id="ProtNLM"/>
    </source>
</evidence>
<organism evidence="1 2">
    <name type="scientific">Bacillus cereus</name>
    <dbReference type="NCBI Taxonomy" id="1396"/>
    <lineage>
        <taxon>Bacteria</taxon>
        <taxon>Bacillati</taxon>
        <taxon>Bacillota</taxon>
        <taxon>Bacilli</taxon>
        <taxon>Bacillales</taxon>
        <taxon>Bacillaceae</taxon>
        <taxon>Bacillus</taxon>
        <taxon>Bacillus cereus group</taxon>
    </lineage>
</organism>
<name>A0A1C4CAT2_BACCE</name>
<dbReference type="AlphaFoldDB" id="A0A1C4CAT2"/>
<sequence>MSLYDNSLPTVDPRNIVRGKYGAVYDDKGEQWAEVTEFEGKIKFDKKKIERANAFLDGNRIMGGSATGKMKMYHTAKAKELALRILKNPDETFTIVGDYHDPDEKSASANMKVAFKGVSFDEVTLLGFKVKDLVDDDFPFTFDDYEILG</sequence>
<dbReference type="SUPFAM" id="SSF69279">
    <property type="entry name" value="Phage tail proteins"/>
    <property type="match status" value="1"/>
</dbReference>
<evidence type="ECO:0000313" key="1">
    <source>
        <dbReference type="EMBL" id="OKA34376.1"/>
    </source>
</evidence>
<dbReference type="InterPro" id="IPR018989">
    <property type="entry name" value="DUF2001"/>
</dbReference>
<proteinExistence type="predicted"/>
<dbReference type="Gene3D" id="2.30.110.40">
    <property type="entry name" value="Phage tail tube protein"/>
    <property type="match status" value="1"/>
</dbReference>
<protein>
    <recommendedName>
        <fullName evidence="3">Phage portal protein</fullName>
    </recommendedName>
</protein>
<evidence type="ECO:0000313" key="2">
    <source>
        <dbReference type="Proteomes" id="UP000186535"/>
    </source>
</evidence>
<comment type="caution">
    <text evidence="1">The sequence shown here is derived from an EMBL/GenBank/DDBJ whole genome shotgun (WGS) entry which is preliminary data.</text>
</comment>
<dbReference type="Pfam" id="PF09393">
    <property type="entry name" value="DUF2001"/>
    <property type="match status" value="1"/>
</dbReference>
<dbReference type="RefSeq" id="WP_073518399.1">
    <property type="nucleotide sequence ID" value="NZ_MPOM01000003.1"/>
</dbReference>
<dbReference type="InterPro" id="IPR038628">
    <property type="entry name" value="XkdM-like_sf"/>
</dbReference>
<dbReference type="EMBL" id="MPON01000010">
    <property type="protein sequence ID" value="OKA34376.1"/>
    <property type="molecule type" value="Genomic_DNA"/>
</dbReference>
<accession>A0A1C4CAT2</accession>
<reference evidence="1 2" key="1">
    <citation type="submission" date="2016-11" db="EMBL/GenBank/DDBJ databases">
        <title>Identification of Bacillus cereus isolated from egg-white.</title>
        <authorList>
            <person name="Soni A."/>
            <person name="Oey I."/>
            <person name="Silcock P."/>
            <person name="Bremer P."/>
        </authorList>
    </citation>
    <scope>NUCLEOTIDE SEQUENCE [LARGE SCALE GENOMIC DNA]</scope>
    <source>
        <strain evidence="1 2">NZAS03</strain>
    </source>
</reference>
<gene>
    <name evidence="1" type="ORF">BJR07_22920</name>
</gene>